<keyword evidence="1" id="KW-0378">Hydrolase</keyword>
<name>A0A8H7ZWH5_9FUNG</name>
<organism evidence="4 5">
    <name type="scientific">Olpidium bornovanus</name>
    <dbReference type="NCBI Taxonomy" id="278681"/>
    <lineage>
        <taxon>Eukaryota</taxon>
        <taxon>Fungi</taxon>
        <taxon>Fungi incertae sedis</taxon>
        <taxon>Olpidiomycota</taxon>
        <taxon>Olpidiomycotina</taxon>
        <taxon>Olpidiomycetes</taxon>
        <taxon>Olpidiales</taxon>
        <taxon>Olpidiaceae</taxon>
        <taxon>Olpidium</taxon>
    </lineage>
</organism>
<comment type="caution">
    <text evidence="4">The sequence shown here is derived from an EMBL/GenBank/DDBJ whole genome shotgun (WGS) entry which is preliminary data.</text>
</comment>
<dbReference type="EMBL" id="JAEFCI010004930">
    <property type="protein sequence ID" value="KAG5460630.1"/>
    <property type="molecule type" value="Genomic_DNA"/>
</dbReference>
<dbReference type="InterPro" id="IPR015517">
    <property type="entry name" value="dCMP_deaminase-rel"/>
</dbReference>
<dbReference type="Gene3D" id="3.40.140.10">
    <property type="entry name" value="Cytidine Deaminase, domain 2"/>
    <property type="match status" value="1"/>
</dbReference>
<keyword evidence="5" id="KW-1185">Reference proteome</keyword>
<dbReference type="AlphaFoldDB" id="A0A8H7ZWH5"/>
<dbReference type="GO" id="GO:0004132">
    <property type="term" value="F:dCMP deaminase activity"/>
    <property type="evidence" value="ECO:0007669"/>
    <property type="project" value="TreeGrafter"/>
</dbReference>
<feature type="region of interest" description="Disordered" evidence="2">
    <location>
        <begin position="1"/>
        <end position="31"/>
    </location>
</feature>
<proteinExistence type="predicted"/>
<dbReference type="PANTHER" id="PTHR11086:SF22">
    <property type="entry name" value="TRNA-SPECIFIC ADENOSINE DEAMINASE"/>
    <property type="match status" value="1"/>
</dbReference>
<dbReference type="InterPro" id="IPR016193">
    <property type="entry name" value="Cytidine_deaminase-like"/>
</dbReference>
<protein>
    <submittedName>
        <fullName evidence="4">Cytidine deaminase-like protein</fullName>
    </submittedName>
</protein>
<dbReference type="PROSITE" id="PS51747">
    <property type="entry name" value="CYT_DCMP_DEAMINASES_2"/>
    <property type="match status" value="1"/>
</dbReference>
<dbReference type="GO" id="GO:0005737">
    <property type="term" value="C:cytoplasm"/>
    <property type="evidence" value="ECO:0007669"/>
    <property type="project" value="TreeGrafter"/>
</dbReference>
<dbReference type="Pfam" id="PF18785">
    <property type="entry name" value="Inv-AAD"/>
    <property type="match status" value="1"/>
</dbReference>
<accession>A0A8H7ZWH5</accession>
<dbReference type="InterPro" id="IPR002125">
    <property type="entry name" value="CMP_dCMP_dom"/>
</dbReference>
<dbReference type="SUPFAM" id="SSF53927">
    <property type="entry name" value="Cytidine deaminase-like"/>
    <property type="match status" value="1"/>
</dbReference>
<sequence>MTSGEPESRAAAAPPTRLDDDDERAGDAGDAAAAADRRFMRQAAALARLSRPVDTAYCVGAVLVSAQGAVLSTGYSRELPGNTHAEECCLLKLASAAAARGAAMYTTMEPCGERLSGKPPCADLLAAAGVARCAFGAREPDAFVENCAGADRLRAAGVHVAHLPGFEDECLAPNAHVLGRRRGK</sequence>
<evidence type="ECO:0000259" key="3">
    <source>
        <dbReference type="PROSITE" id="PS51747"/>
    </source>
</evidence>
<evidence type="ECO:0000313" key="5">
    <source>
        <dbReference type="Proteomes" id="UP000673691"/>
    </source>
</evidence>
<dbReference type="OrthoDB" id="252265at2759"/>
<evidence type="ECO:0000256" key="1">
    <source>
        <dbReference type="ARBA" id="ARBA00022801"/>
    </source>
</evidence>
<feature type="domain" description="CMP/dCMP-type deaminase" evidence="3">
    <location>
        <begin position="34"/>
        <end position="146"/>
    </location>
</feature>
<evidence type="ECO:0000313" key="4">
    <source>
        <dbReference type="EMBL" id="KAG5460630.1"/>
    </source>
</evidence>
<dbReference type="GO" id="GO:0006139">
    <property type="term" value="P:nucleobase-containing compound metabolic process"/>
    <property type="evidence" value="ECO:0007669"/>
    <property type="project" value="UniProtKB-ARBA"/>
</dbReference>
<evidence type="ECO:0000256" key="2">
    <source>
        <dbReference type="SAM" id="MobiDB-lite"/>
    </source>
</evidence>
<dbReference type="PANTHER" id="PTHR11086">
    <property type="entry name" value="DEOXYCYTIDYLATE DEAMINASE-RELATED"/>
    <property type="match status" value="1"/>
</dbReference>
<gene>
    <name evidence="4" type="ORF">BJ554DRAFT_7295</name>
</gene>
<reference evidence="4 5" key="1">
    <citation type="journal article" name="Sci. Rep.">
        <title>Genome-scale phylogenetic analyses confirm Olpidium as the closest living zoosporic fungus to the non-flagellated, terrestrial fungi.</title>
        <authorList>
            <person name="Chang Y."/>
            <person name="Rochon D."/>
            <person name="Sekimoto S."/>
            <person name="Wang Y."/>
            <person name="Chovatia M."/>
            <person name="Sandor L."/>
            <person name="Salamov A."/>
            <person name="Grigoriev I.V."/>
            <person name="Stajich J.E."/>
            <person name="Spatafora J.W."/>
        </authorList>
    </citation>
    <scope>NUCLEOTIDE SEQUENCE [LARGE SCALE GENOMIC DNA]</scope>
    <source>
        <strain evidence="4">S191</strain>
    </source>
</reference>
<dbReference type="Proteomes" id="UP000673691">
    <property type="component" value="Unassembled WGS sequence"/>
</dbReference>